<comment type="caution">
    <text evidence="1">The sequence shown here is derived from an EMBL/GenBank/DDBJ whole genome shotgun (WGS) entry which is preliminary data.</text>
</comment>
<organism evidence="1 2">
    <name type="scientific">Sphagnurus paluster</name>
    <dbReference type="NCBI Taxonomy" id="117069"/>
    <lineage>
        <taxon>Eukaryota</taxon>
        <taxon>Fungi</taxon>
        <taxon>Dikarya</taxon>
        <taxon>Basidiomycota</taxon>
        <taxon>Agaricomycotina</taxon>
        <taxon>Agaricomycetes</taxon>
        <taxon>Agaricomycetidae</taxon>
        <taxon>Agaricales</taxon>
        <taxon>Tricholomatineae</taxon>
        <taxon>Lyophyllaceae</taxon>
        <taxon>Sphagnurus</taxon>
    </lineage>
</organism>
<dbReference type="Proteomes" id="UP000717328">
    <property type="component" value="Unassembled WGS sequence"/>
</dbReference>
<dbReference type="EMBL" id="JABCKI010001868">
    <property type="protein sequence ID" value="KAG5648275.1"/>
    <property type="molecule type" value="Genomic_DNA"/>
</dbReference>
<name>A0A9P7GFB6_9AGAR</name>
<gene>
    <name evidence="1" type="ORF">H0H81_007092</name>
</gene>
<keyword evidence="2" id="KW-1185">Reference proteome</keyword>
<evidence type="ECO:0000313" key="1">
    <source>
        <dbReference type="EMBL" id="KAG5648275.1"/>
    </source>
</evidence>
<sequence length="151" mass="15888">PSRTSAQPSQRSALTCTSTLQVHLSPSLRHHLHLHTPRHAAPSPGCAVPHRSRSLSQWAHIEDALHDAQEDLVDADLGLGGGLEKERLGRHPHGEGLAIGGGHLGGGFLCGAGGVGVPDEDPDAVVRDIGLELAVPRRTHIERVAVGNIVR</sequence>
<reference evidence="1" key="2">
    <citation type="submission" date="2021-10" db="EMBL/GenBank/DDBJ databases">
        <title>Phylogenomics reveals ancestral predisposition of the termite-cultivated fungus Termitomyces towards a domesticated lifestyle.</title>
        <authorList>
            <person name="Auxier B."/>
            <person name="Grum-Grzhimaylo A."/>
            <person name="Cardenas M.E."/>
            <person name="Lodge J.D."/>
            <person name="Laessoe T."/>
            <person name="Pedersen O."/>
            <person name="Smith M.E."/>
            <person name="Kuyper T.W."/>
            <person name="Franco-Molano E.A."/>
            <person name="Baroni T.J."/>
            <person name="Aanen D.K."/>
        </authorList>
    </citation>
    <scope>NUCLEOTIDE SEQUENCE</scope>
    <source>
        <strain evidence="1">D49</strain>
    </source>
</reference>
<proteinExistence type="predicted"/>
<protein>
    <submittedName>
        <fullName evidence="1">Uncharacterized protein</fullName>
    </submittedName>
</protein>
<dbReference type="AlphaFoldDB" id="A0A9P7GFB6"/>
<accession>A0A9P7GFB6</accession>
<feature type="non-terminal residue" evidence="1">
    <location>
        <position position="1"/>
    </location>
</feature>
<evidence type="ECO:0000313" key="2">
    <source>
        <dbReference type="Proteomes" id="UP000717328"/>
    </source>
</evidence>
<reference evidence="1" key="1">
    <citation type="submission" date="2021-02" db="EMBL/GenBank/DDBJ databases">
        <authorList>
            <person name="Nieuwenhuis M."/>
            <person name="Van De Peppel L.J.J."/>
        </authorList>
    </citation>
    <scope>NUCLEOTIDE SEQUENCE</scope>
    <source>
        <strain evidence="1">D49</strain>
    </source>
</reference>